<dbReference type="PANTHER" id="PTHR43270">
    <property type="entry name" value="BETA-ALA-HIS DIPEPTIDASE"/>
    <property type="match status" value="1"/>
</dbReference>
<dbReference type="SUPFAM" id="SSF53187">
    <property type="entry name" value="Zn-dependent exopeptidases"/>
    <property type="match status" value="1"/>
</dbReference>
<dbReference type="RefSeq" id="WP_253062469.1">
    <property type="nucleotide sequence ID" value="NZ_JAMXWM010000013.1"/>
</dbReference>
<dbReference type="Proteomes" id="UP001597399">
    <property type="component" value="Unassembled WGS sequence"/>
</dbReference>
<dbReference type="Pfam" id="PF07687">
    <property type="entry name" value="M20_dimer"/>
    <property type="match status" value="1"/>
</dbReference>
<protein>
    <submittedName>
        <fullName evidence="5">M20/M25/M40 family metallo-hydrolase</fullName>
    </submittedName>
</protein>
<gene>
    <name evidence="5" type="ORF">ACFSUE_08115</name>
</gene>
<dbReference type="Gene3D" id="3.40.630.10">
    <property type="entry name" value="Zn peptidases"/>
    <property type="match status" value="1"/>
</dbReference>
<dbReference type="InterPro" id="IPR011650">
    <property type="entry name" value="Peptidase_M20_dimer"/>
</dbReference>
<accession>A0ABW5S1C7</accession>
<comment type="caution">
    <text evidence="5">The sequence shown here is derived from an EMBL/GenBank/DDBJ whole genome shotgun (WGS) entry which is preliminary data.</text>
</comment>
<reference evidence="6" key="1">
    <citation type="journal article" date="2019" name="Int. J. Syst. Evol. Microbiol.">
        <title>The Global Catalogue of Microorganisms (GCM) 10K type strain sequencing project: providing services to taxonomists for standard genome sequencing and annotation.</title>
        <authorList>
            <consortium name="The Broad Institute Genomics Platform"/>
            <consortium name="The Broad Institute Genome Sequencing Center for Infectious Disease"/>
            <person name="Wu L."/>
            <person name="Ma J."/>
        </authorList>
    </citation>
    <scope>NUCLEOTIDE SEQUENCE [LARGE SCALE GENOMIC DNA]</scope>
    <source>
        <strain evidence="6">TISTR 2466</strain>
    </source>
</reference>
<dbReference type="InterPro" id="IPR051458">
    <property type="entry name" value="Cyt/Met_Dipeptidase"/>
</dbReference>
<name>A0ABW5S1C7_9BACL</name>
<organism evidence="5 6">
    <name type="scientific">Sporolactobacillus shoreicorticis</name>
    <dbReference type="NCBI Taxonomy" id="1923877"/>
    <lineage>
        <taxon>Bacteria</taxon>
        <taxon>Bacillati</taxon>
        <taxon>Bacillota</taxon>
        <taxon>Bacilli</taxon>
        <taxon>Bacillales</taxon>
        <taxon>Sporolactobacillaceae</taxon>
        <taxon>Sporolactobacillus</taxon>
    </lineage>
</organism>
<evidence type="ECO:0000256" key="1">
    <source>
        <dbReference type="ARBA" id="ARBA00022670"/>
    </source>
</evidence>
<dbReference type="NCBIfam" id="NF005034">
    <property type="entry name" value="PRK06446.1"/>
    <property type="match status" value="1"/>
</dbReference>
<dbReference type="PANTHER" id="PTHR43270:SF8">
    <property type="entry name" value="DI- AND TRIPEPTIDASE DUG2-RELATED"/>
    <property type="match status" value="1"/>
</dbReference>
<keyword evidence="6" id="KW-1185">Reference proteome</keyword>
<dbReference type="EMBL" id="JBHUMQ010000018">
    <property type="protein sequence ID" value="MFD2693591.1"/>
    <property type="molecule type" value="Genomic_DNA"/>
</dbReference>
<dbReference type="Gene3D" id="3.30.70.360">
    <property type="match status" value="1"/>
</dbReference>
<keyword evidence="2" id="KW-0479">Metal-binding</keyword>
<proteinExistence type="predicted"/>
<sequence>MSAGKRKELEKIVHIQAERSIETLCSYLRLPSVSAQNSAIPETVHFVTELFHDLGAEVNVLDDLGGNPVVYAFLPAGEKGNAEKTLLFYNHYDVQPPEPFDEWDSEPFEPLLKEGTLYARGVADDKGALMQRIVAVKVLAQTGSLPCNIKFIVEGEEEVGSPGLPAYLEKYANLFRADACIWEFGEKDAAERVQLFSGVKGSAYFEMSTKSSEIDIHSSLAAVIDNPAWRLVQALASMKNQNNDITVEGFFDEIEQADDTLMETVRSIPFEKQALVDTFGLSRPLITEARGEGARDALMLHPTLTICGMVSGYTGEGAKTVLPKEAKAKIDCRMVPGQTGEHLLKCFKRHLTRHGFSDIKIELIESQRAFFSDIHDPFLNLVKETAEQAYQGEAVLNPTSPGTGPMYVFHQHLQLPIVSTGAGWAQSRVHAPNESIRIKDYIDGSLHMAYLLIDFAK</sequence>
<evidence type="ECO:0000259" key="4">
    <source>
        <dbReference type="Pfam" id="PF07687"/>
    </source>
</evidence>
<dbReference type="InterPro" id="IPR002933">
    <property type="entry name" value="Peptidase_M20"/>
</dbReference>
<keyword evidence="3" id="KW-0378">Hydrolase</keyword>
<keyword evidence="1" id="KW-0645">Protease</keyword>
<evidence type="ECO:0000313" key="6">
    <source>
        <dbReference type="Proteomes" id="UP001597399"/>
    </source>
</evidence>
<dbReference type="Pfam" id="PF01546">
    <property type="entry name" value="Peptidase_M20"/>
    <property type="match status" value="1"/>
</dbReference>
<feature type="domain" description="Peptidase M20 dimerisation" evidence="4">
    <location>
        <begin position="198"/>
        <end position="355"/>
    </location>
</feature>
<evidence type="ECO:0000256" key="2">
    <source>
        <dbReference type="ARBA" id="ARBA00022723"/>
    </source>
</evidence>
<evidence type="ECO:0000313" key="5">
    <source>
        <dbReference type="EMBL" id="MFD2693591.1"/>
    </source>
</evidence>
<evidence type="ECO:0000256" key="3">
    <source>
        <dbReference type="ARBA" id="ARBA00022801"/>
    </source>
</evidence>